<feature type="transmembrane region" description="Helical" evidence="2">
    <location>
        <begin position="149"/>
        <end position="166"/>
    </location>
</feature>
<dbReference type="Pfam" id="PF20153">
    <property type="entry name" value="DUF6535"/>
    <property type="match status" value="1"/>
</dbReference>
<feature type="region of interest" description="Disordered" evidence="1">
    <location>
        <begin position="82"/>
        <end position="102"/>
    </location>
</feature>
<organism evidence="4 5">
    <name type="scientific">Meripilus lineatus</name>
    <dbReference type="NCBI Taxonomy" id="2056292"/>
    <lineage>
        <taxon>Eukaryota</taxon>
        <taxon>Fungi</taxon>
        <taxon>Dikarya</taxon>
        <taxon>Basidiomycota</taxon>
        <taxon>Agaricomycotina</taxon>
        <taxon>Agaricomycetes</taxon>
        <taxon>Polyporales</taxon>
        <taxon>Meripilaceae</taxon>
        <taxon>Meripilus</taxon>
    </lineage>
</organism>
<dbReference type="AlphaFoldDB" id="A0AAD5UZU5"/>
<dbReference type="EMBL" id="JANAWD010000280">
    <property type="protein sequence ID" value="KAJ3482284.1"/>
    <property type="molecule type" value="Genomic_DNA"/>
</dbReference>
<feature type="transmembrane region" description="Helical" evidence="2">
    <location>
        <begin position="282"/>
        <end position="305"/>
    </location>
</feature>
<proteinExistence type="predicted"/>
<feature type="transmembrane region" description="Helical" evidence="2">
    <location>
        <begin position="312"/>
        <end position="336"/>
    </location>
</feature>
<comment type="caution">
    <text evidence="4">The sequence shown here is derived from an EMBL/GenBank/DDBJ whole genome shotgun (WGS) entry which is preliminary data.</text>
</comment>
<evidence type="ECO:0000259" key="3">
    <source>
        <dbReference type="Pfam" id="PF20153"/>
    </source>
</evidence>
<evidence type="ECO:0000256" key="2">
    <source>
        <dbReference type="SAM" id="Phobius"/>
    </source>
</evidence>
<keyword evidence="2" id="KW-1133">Transmembrane helix</keyword>
<sequence>MSTSTPTMEPDLATYTTYALLPHDSPGLSDKTPLIHSGYCSSTGSLPSAQESVDPGPSNQDTLSDDGRVVPLVYEHPAGHLLGERQDQPGEKLIESKETRPKFETAYEEAVKQNPDIKLKDTNGWSDLSKTLHDSDEREGKDVSENVDTLLVFSGLFSAVIITLVVEASRLLQRDQAEATTIVLLHISQQLSSFAVAGNPTFMNSTTIPAVLPPFTPDTKSKWVNALWLAALVLSLITASLGMLVKQWFREYLTGIFVAPREHCRVRYFRRVGLLWYKVPEIAGFLPLLLQLALILFFAGLVIYIRIILPSIGWHVIALIGLWFLFFIVTTLIPIFSPSCPYKTPFLKILFLQFRKLSNSLYDKWKDIDRSDRDSFDTDHHPHKLFDEEEAELARTPYFDVDVLLNAYDSTKDMDMWEMITRCVDLNSPRDTLATFSKMVERKLGSSVMPWSNLEGCYEQTELRCLLRSITTCIHKAFQLAPSNRWIYGFGRTDADAVIILERLSRQFRWDYSSDRGIQEVARMLVQESFSIPGLGLDEDAKLRVIPSLLQDNDPSLRQWTDSLISSQNDVLVPDIGNLKHSEIEGILPDGVLEVCRVLFLCAERTPEDDPYQIRLRFPQMTRRLAKKLKSFEEPTEWQDALDTFSWQCLLDMAMRLDSRVPGIINESLFEALHTRSVKTFVLFVENPSLALEKHIQMGPVGTSRILDELAEEPDWRTTLKEGEYIGVDIRGEGRYTEYGNKWDYRRLRVDCKHRIEFLSNFCGFDILSYEPFLFE</sequence>
<gene>
    <name evidence="4" type="ORF">NLI96_g7068</name>
</gene>
<keyword evidence="5" id="KW-1185">Reference proteome</keyword>
<feature type="domain" description="DUF6535" evidence="3">
    <location>
        <begin position="125"/>
        <end position="305"/>
    </location>
</feature>
<feature type="region of interest" description="Disordered" evidence="1">
    <location>
        <begin position="114"/>
        <end position="140"/>
    </location>
</feature>
<protein>
    <recommendedName>
        <fullName evidence="3">DUF6535 domain-containing protein</fullName>
    </recommendedName>
</protein>
<name>A0AAD5UZU5_9APHY</name>
<evidence type="ECO:0000313" key="5">
    <source>
        <dbReference type="Proteomes" id="UP001212997"/>
    </source>
</evidence>
<feature type="region of interest" description="Disordered" evidence="1">
    <location>
        <begin position="42"/>
        <end position="65"/>
    </location>
</feature>
<dbReference type="InterPro" id="IPR045338">
    <property type="entry name" value="DUF6535"/>
</dbReference>
<accession>A0AAD5UZU5</accession>
<reference evidence="4" key="1">
    <citation type="submission" date="2022-07" db="EMBL/GenBank/DDBJ databases">
        <title>Genome Sequence of Physisporinus lineatus.</title>
        <authorList>
            <person name="Buettner E."/>
        </authorList>
    </citation>
    <scope>NUCLEOTIDE SEQUENCE</scope>
    <source>
        <strain evidence="4">VT162</strain>
    </source>
</reference>
<feature type="compositionally biased region" description="Basic and acidic residues" evidence="1">
    <location>
        <begin position="130"/>
        <end position="140"/>
    </location>
</feature>
<feature type="compositionally biased region" description="Polar residues" evidence="1">
    <location>
        <begin position="42"/>
        <end position="62"/>
    </location>
</feature>
<feature type="transmembrane region" description="Helical" evidence="2">
    <location>
        <begin position="226"/>
        <end position="245"/>
    </location>
</feature>
<keyword evidence="2" id="KW-0472">Membrane</keyword>
<evidence type="ECO:0000313" key="4">
    <source>
        <dbReference type="EMBL" id="KAJ3482284.1"/>
    </source>
</evidence>
<dbReference type="Proteomes" id="UP001212997">
    <property type="component" value="Unassembled WGS sequence"/>
</dbReference>
<evidence type="ECO:0000256" key="1">
    <source>
        <dbReference type="SAM" id="MobiDB-lite"/>
    </source>
</evidence>
<keyword evidence="2" id="KW-0812">Transmembrane</keyword>